<keyword evidence="1" id="KW-0677">Repeat</keyword>
<dbReference type="AlphaFoldDB" id="G8BP45"/>
<evidence type="ECO:0000313" key="5">
    <source>
        <dbReference type="EMBL" id="CCE61673.1"/>
    </source>
</evidence>
<evidence type="ECO:0000256" key="3">
    <source>
        <dbReference type="PROSITE-ProRule" id="PRU00023"/>
    </source>
</evidence>
<feature type="repeat" description="ANK" evidence="3">
    <location>
        <begin position="85"/>
        <end position="123"/>
    </location>
</feature>
<keyword evidence="6" id="KW-1185">Reference proteome</keyword>
<feature type="repeat" description="ANK" evidence="3">
    <location>
        <begin position="49"/>
        <end position="81"/>
    </location>
</feature>
<dbReference type="EMBL" id="HE612856">
    <property type="protein sequence ID" value="CCE61673.1"/>
    <property type="molecule type" value="Genomic_DNA"/>
</dbReference>
<dbReference type="GO" id="GO:0005737">
    <property type="term" value="C:cytoplasm"/>
    <property type="evidence" value="ECO:0007669"/>
    <property type="project" value="EnsemblFungi"/>
</dbReference>
<dbReference type="HOGENOM" id="CLU_097653_0_0_1"/>
<feature type="compositionally biased region" description="Acidic residues" evidence="4">
    <location>
        <begin position="157"/>
        <end position="176"/>
    </location>
</feature>
<reference evidence="5 6" key="1">
    <citation type="journal article" date="2011" name="Proc. Natl. Acad. Sci. U.S.A.">
        <title>Evolutionary erosion of yeast sex chromosomes by mating-type switching accidents.</title>
        <authorList>
            <person name="Gordon J.L."/>
            <person name="Armisen D."/>
            <person name="Proux-Wera E."/>
            <person name="Oheigeartaigh S.S."/>
            <person name="Byrne K.P."/>
            <person name="Wolfe K.H."/>
        </authorList>
    </citation>
    <scope>NUCLEOTIDE SEQUENCE [LARGE SCALE GENOMIC DNA]</scope>
    <source>
        <strain evidence="6">ATCC 24235 / CBS 4417 / NBRC 1672 / NRRL Y-8282 / UCD 70-5</strain>
    </source>
</reference>
<dbReference type="eggNOG" id="ENOG502S4CU">
    <property type="taxonomic scope" value="Eukaryota"/>
</dbReference>
<organism evidence="5 6">
    <name type="scientific">Tetrapisispora phaffii (strain ATCC 24235 / CBS 4417 / NBRC 1672 / NRRL Y-8282 / UCD 70-5)</name>
    <name type="common">Yeast</name>
    <name type="synonym">Fabospora phaffii</name>
    <dbReference type="NCBI Taxonomy" id="1071381"/>
    <lineage>
        <taxon>Eukaryota</taxon>
        <taxon>Fungi</taxon>
        <taxon>Dikarya</taxon>
        <taxon>Ascomycota</taxon>
        <taxon>Saccharomycotina</taxon>
        <taxon>Saccharomycetes</taxon>
        <taxon>Saccharomycetales</taxon>
        <taxon>Saccharomycetaceae</taxon>
        <taxon>Tetrapisispora</taxon>
    </lineage>
</organism>
<evidence type="ECO:0000313" key="6">
    <source>
        <dbReference type="Proteomes" id="UP000005666"/>
    </source>
</evidence>
<dbReference type="InterPro" id="IPR051637">
    <property type="entry name" value="Ank_repeat_dom-contain_49"/>
</dbReference>
<dbReference type="InterPro" id="IPR002110">
    <property type="entry name" value="Ankyrin_rpt"/>
</dbReference>
<dbReference type="PROSITE" id="PS50088">
    <property type="entry name" value="ANK_REPEAT"/>
    <property type="match status" value="2"/>
</dbReference>
<dbReference type="PANTHER" id="PTHR24180">
    <property type="entry name" value="CYCLIN-DEPENDENT KINASE INHIBITOR 2C-RELATED"/>
    <property type="match status" value="1"/>
</dbReference>
<dbReference type="InterPro" id="IPR036770">
    <property type="entry name" value="Ankyrin_rpt-contain_sf"/>
</dbReference>
<proteinExistence type="predicted"/>
<dbReference type="PROSITE" id="PS50297">
    <property type="entry name" value="ANK_REP_REGION"/>
    <property type="match status" value="2"/>
</dbReference>
<dbReference type="RefSeq" id="XP_003684107.1">
    <property type="nucleotide sequence ID" value="XM_003684059.1"/>
</dbReference>
<gene>
    <name evidence="5" type="primary">TPHA0A05990</name>
    <name evidence="5" type="ordered locus">TPHA_0A05990</name>
</gene>
<evidence type="ECO:0000256" key="2">
    <source>
        <dbReference type="ARBA" id="ARBA00023043"/>
    </source>
</evidence>
<evidence type="ECO:0000256" key="4">
    <source>
        <dbReference type="SAM" id="MobiDB-lite"/>
    </source>
</evidence>
<accession>G8BP45</accession>
<keyword evidence="2 3" id="KW-0040">ANK repeat</keyword>
<feature type="region of interest" description="Disordered" evidence="4">
    <location>
        <begin position="150"/>
        <end position="176"/>
    </location>
</feature>
<sequence length="176" mass="19552">MSSEGASLNEQLLDCARRNNEDLFNSILESLGNDTYNISELINTSRDPFGNTALHLACQYGSWEVLDKILDQEGDIEIDPQNTTDGDTPLHVTVKYAHNEPEHGTFIAKNLIEVGADPRIRNNRNERPIDCIHGDELEELIDLLQGAEISADNGGVNDEEDIEEDNVDNGDDDDDN</sequence>
<dbReference type="OrthoDB" id="9995210at2759"/>
<name>G8BP45_TETPH</name>
<dbReference type="PANTHER" id="PTHR24180:SF53">
    <property type="entry name" value="ANKYRIN REPEAT-CONTAINING PROTEIN C105.02C"/>
    <property type="match status" value="1"/>
</dbReference>
<dbReference type="SMART" id="SM00248">
    <property type="entry name" value="ANK"/>
    <property type="match status" value="2"/>
</dbReference>
<dbReference type="Proteomes" id="UP000005666">
    <property type="component" value="Chromosome 1"/>
</dbReference>
<dbReference type="Gene3D" id="1.25.40.20">
    <property type="entry name" value="Ankyrin repeat-containing domain"/>
    <property type="match status" value="1"/>
</dbReference>
<evidence type="ECO:0000256" key="1">
    <source>
        <dbReference type="ARBA" id="ARBA00022737"/>
    </source>
</evidence>
<dbReference type="PRINTS" id="PR01415">
    <property type="entry name" value="ANKYRIN"/>
</dbReference>
<dbReference type="SUPFAM" id="SSF48403">
    <property type="entry name" value="Ankyrin repeat"/>
    <property type="match status" value="1"/>
</dbReference>
<dbReference type="STRING" id="1071381.G8BP45"/>
<protein>
    <submittedName>
        <fullName evidence="5">Uncharacterized protein</fullName>
    </submittedName>
</protein>
<dbReference type="OMA" id="HICAMYG"/>
<dbReference type="KEGG" id="tpf:TPHA_0A05990"/>
<dbReference type="GeneID" id="11532317"/>
<dbReference type="Pfam" id="PF12796">
    <property type="entry name" value="Ank_2"/>
    <property type="match status" value="1"/>
</dbReference>